<protein>
    <recommendedName>
        <fullName evidence="5">DUF2264 domain-containing protein</fullName>
    </recommendedName>
</protein>
<dbReference type="EMBL" id="FTMS01000027">
    <property type="protein sequence ID" value="SIR03397.1"/>
    <property type="molecule type" value="Genomic_DNA"/>
</dbReference>
<dbReference type="PANTHER" id="PTHR35339:SF4">
    <property type="entry name" value="LINALOOL DEHYDRATASE_ISOMERASE DOMAIN-CONTAINING PROTEIN"/>
    <property type="match status" value="1"/>
</dbReference>
<gene>
    <name evidence="3" type="ORF">SAMN05920897_1278</name>
</gene>
<dbReference type="InterPro" id="IPR016624">
    <property type="entry name" value="UCP014753"/>
</dbReference>
<evidence type="ECO:0000313" key="3">
    <source>
        <dbReference type="EMBL" id="SIR03397.1"/>
    </source>
</evidence>
<keyword evidence="4" id="KW-1185">Reference proteome</keyword>
<evidence type="ECO:0000259" key="2">
    <source>
        <dbReference type="Pfam" id="PF20938"/>
    </source>
</evidence>
<dbReference type="InterPro" id="IPR049237">
    <property type="entry name" value="DUF2264_C"/>
</dbReference>
<evidence type="ECO:0000313" key="4">
    <source>
        <dbReference type="Proteomes" id="UP000186400"/>
    </source>
</evidence>
<feature type="domain" description="DUF2264" evidence="2">
    <location>
        <begin position="379"/>
        <end position="618"/>
    </location>
</feature>
<dbReference type="PIRSF" id="PIRSF014753">
    <property type="entry name" value="UCP014753"/>
    <property type="match status" value="1"/>
</dbReference>
<dbReference type="AlphaFoldDB" id="A0A1N6XMA6"/>
<dbReference type="Pfam" id="PF10022">
    <property type="entry name" value="DUF2264"/>
    <property type="match status" value="1"/>
</dbReference>
<name>A0A1N6XMA6_9SPIO</name>
<dbReference type="PANTHER" id="PTHR35339">
    <property type="entry name" value="LINALOOL DEHYDRATASE_ISOMERASE DOMAIN-CONTAINING PROTEIN"/>
    <property type="match status" value="1"/>
</dbReference>
<organism evidence="3 4">
    <name type="scientific">Alkalispirochaeta americana</name>
    <dbReference type="NCBI Taxonomy" id="159291"/>
    <lineage>
        <taxon>Bacteria</taxon>
        <taxon>Pseudomonadati</taxon>
        <taxon>Spirochaetota</taxon>
        <taxon>Spirochaetia</taxon>
        <taxon>Spirochaetales</taxon>
        <taxon>Spirochaetaceae</taxon>
        <taxon>Alkalispirochaeta</taxon>
    </lineage>
</organism>
<reference evidence="4" key="1">
    <citation type="submission" date="2017-01" db="EMBL/GenBank/DDBJ databases">
        <authorList>
            <person name="Varghese N."/>
            <person name="Submissions S."/>
        </authorList>
    </citation>
    <scope>NUCLEOTIDE SEQUENCE [LARGE SCALE GENOMIC DNA]</scope>
    <source>
        <strain evidence="4">ASpG1</strain>
    </source>
</reference>
<evidence type="ECO:0000259" key="1">
    <source>
        <dbReference type="Pfam" id="PF10022"/>
    </source>
</evidence>
<accession>A0A1N6XMA6</accession>
<dbReference type="Proteomes" id="UP000186400">
    <property type="component" value="Unassembled WGS sequence"/>
</dbReference>
<proteinExistence type="predicted"/>
<feature type="domain" description="DUF2264" evidence="1">
    <location>
        <begin position="16"/>
        <end position="368"/>
    </location>
</feature>
<sequence length="649" mass="73822">MTMTGIHAKEIQLHNKEDFVHSLGVLLEPISRYQKNELPGFLPGNGAAHYSDRIAAFETWSRLLWGIAPLVAHDSCEHDGDRNQLVDVWLPRMLSGIINGTDPDAPEFWGCPGDFDQRWVETAAVAYSLLLAPQTFWKPLSGVEKKRLTAWMYRINSVTISANNWEFFRVLINLALLCIGAPIDTSILMEHLNRSLDFIDSLYVGDGWYKDGQTYDYYNAFAFHYYGLLFAVHAADVMPERSARYRARARRFATDFILFFADDGSSIPYGRSLVYRFASVSFFSACVYANLECIPWGQMKGIIFRNLRWWFDGRMLDTAGLLSLGYTYPNTAMTEQYNAPGSPYWALKTYLLCAVPESHNFWQVKESSLAQIDKPGYLKKSQMVISPVSDGGRILYNPGQYGEYELRQQAAKYGKFSYSSLSGFCISSDSFDLELTGCDCSLVLSEDGSNWRVRRHVEDSWFDGKSLVSMWRPWEDVEIRTEVIPLGDWHVRIHTIHTKRRLYVAEGGFSYPHSGDKNDIQETMKSRYLQGAVIRSSSRRLQSREGTEKIDIESALYSFHGWSDFCLTGPLPAMNIVWPRVGIPVLRGELKAGKESDFISVSAVLQSRDGWRLNLKQALCAMKKLNESAKMKQHSKKLDFLAGADILPT</sequence>
<dbReference type="Pfam" id="PF20938">
    <property type="entry name" value="DUF2264_C"/>
    <property type="match status" value="1"/>
</dbReference>
<dbReference type="STRING" id="159291.SAMN05920897_1278"/>
<evidence type="ECO:0008006" key="5">
    <source>
        <dbReference type="Google" id="ProtNLM"/>
    </source>
</evidence>
<dbReference type="InterPro" id="IPR049349">
    <property type="entry name" value="DUF2264_N"/>
</dbReference>